<keyword evidence="9" id="KW-1185">Reference proteome</keyword>
<keyword evidence="6" id="KW-0769">Symport</keyword>
<keyword evidence="3 6" id="KW-0812">Transmembrane</keyword>
<dbReference type="Pfam" id="PF00209">
    <property type="entry name" value="SNF"/>
    <property type="match status" value="1"/>
</dbReference>
<feature type="transmembrane region" description="Helical" evidence="7">
    <location>
        <begin position="35"/>
        <end position="57"/>
    </location>
</feature>
<evidence type="ECO:0000256" key="3">
    <source>
        <dbReference type="ARBA" id="ARBA00022692"/>
    </source>
</evidence>
<evidence type="ECO:0000256" key="6">
    <source>
        <dbReference type="RuleBase" id="RU003732"/>
    </source>
</evidence>
<dbReference type="AlphaFoldDB" id="G0QKT2"/>
<dbReference type="STRING" id="857967.G0QKT2"/>
<evidence type="ECO:0000256" key="7">
    <source>
        <dbReference type="SAM" id="Phobius"/>
    </source>
</evidence>
<evidence type="ECO:0000256" key="2">
    <source>
        <dbReference type="ARBA" id="ARBA00022448"/>
    </source>
</evidence>
<feature type="transmembrane region" description="Helical" evidence="7">
    <location>
        <begin position="108"/>
        <end position="135"/>
    </location>
</feature>
<dbReference type="OrthoDB" id="6581954at2759"/>
<evidence type="ECO:0000256" key="4">
    <source>
        <dbReference type="ARBA" id="ARBA00022989"/>
    </source>
</evidence>
<dbReference type="SUPFAM" id="SSF161070">
    <property type="entry name" value="SNF-like"/>
    <property type="match status" value="1"/>
</dbReference>
<protein>
    <recommendedName>
        <fullName evidence="6">Transporter</fullName>
    </recommendedName>
</protein>
<keyword evidence="2 6" id="KW-0813">Transport</keyword>
<dbReference type="GeneID" id="14910364"/>
<comment type="subcellular location">
    <subcellularLocation>
        <location evidence="1">Membrane</location>
        <topology evidence="1">Multi-pass membrane protein</topology>
    </subcellularLocation>
</comment>
<organism evidence="8 9">
    <name type="scientific">Ichthyophthirius multifiliis</name>
    <name type="common">White spot disease agent</name>
    <name type="synonym">Ich</name>
    <dbReference type="NCBI Taxonomy" id="5932"/>
    <lineage>
        <taxon>Eukaryota</taxon>
        <taxon>Sar</taxon>
        <taxon>Alveolata</taxon>
        <taxon>Ciliophora</taxon>
        <taxon>Intramacronucleata</taxon>
        <taxon>Oligohymenophorea</taxon>
        <taxon>Hymenostomatida</taxon>
        <taxon>Ophryoglenina</taxon>
        <taxon>Ichthyophthirius</taxon>
    </lineage>
</organism>
<dbReference type="PRINTS" id="PR00176">
    <property type="entry name" value="NANEUSMPORT"/>
</dbReference>
<feature type="transmembrane region" description="Helical" evidence="7">
    <location>
        <begin position="230"/>
        <end position="252"/>
    </location>
</feature>
<dbReference type="Proteomes" id="UP000008983">
    <property type="component" value="Unassembled WGS sequence"/>
</dbReference>
<dbReference type="PROSITE" id="PS00610">
    <property type="entry name" value="NA_NEUROTRAN_SYMP_1"/>
    <property type="match status" value="1"/>
</dbReference>
<feature type="transmembrane region" description="Helical" evidence="7">
    <location>
        <begin position="280"/>
        <end position="298"/>
    </location>
</feature>
<dbReference type="InParanoid" id="G0QKT2"/>
<feature type="transmembrane region" description="Helical" evidence="7">
    <location>
        <begin position="63"/>
        <end position="82"/>
    </location>
</feature>
<dbReference type="RefSeq" id="XP_004039479.1">
    <property type="nucleotide sequence ID" value="XM_004039431.1"/>
</dbReference>
<proteinExistence type="inferred from homology"/>
<feature type="transmembrane region" description="Helical" evidence="7">
    <location>
        <begin position="310"/>
        <end position="329"/>
    </location>
</feature>
<dbReference type="PROSITE" id="PS50267">
    <property type="entry name" value="NA_NEUROTRAN_SYMP_3"/>
    <property type="match status" value="1"/>
</dbReference>
<evidence type="ECO:0000313" key="9">
    <source>
        <dbReference type="Proteomes" id="UP000008983"/>
    </source>
</evidence>
<evidence type="ECO:0000256" key="5">
    <source>
        <dbReference type="ARBA" id="ARBA00023136"/>
    </source>
</evidence>
<evidence type="ECO:0000313" key="8">
    <source>
        <dbReference type="EMBL" id="EGR34175.1"/>
    </source>
</evidence>
<reference evidence="8 9" key="1">
    <citation type="submission" date="2011-07" db="EMBL/GenBank/DDBJ databases">
        <authorList>
            <person name="Coyne R."/>
            <person name="Brami D."/>
            <person name="Johnson J."/>
            <person name="Hostetler J."/>
            <person name="Hannick L."/>
            <person name="Clark T."/>
            <person name="Cassidy-Hanley D."/>
            <person name="Inman J."/>
        </authorList>
    </citation>
    <scope>NUCLEOTIDE SEQUENCE [LARGE SCALE GENOMIC DNA]</scope>
    <source>
        <strain evidence="8 9">G5</strain>
    </source>
</reference>
<sequence length="344" mass="41498">MIIHIKDKDSPIIQQPLVLDKEVHQRDKFNNQFEYLLSVLGFAAGFGSVWRFPYLIFKNGGGVFLIPYMILFFLVGVPSFYFETSIGQIFQKGPPQIFQKIHKKWKGLGFLPIINTAIMSTYYNLILAYSFYYLWESFKFPLPWKIDENLKHIQPWNKDFFYNNVLQSTGSINNLGGIVWPLFFCYVLSQVIVQKKKNQFIFYKLIKINNKGFFVYKKEFLFREKQHQQLLHLLIYCYLYYYYVVYVSMGLLQEFHIFLNLIGQKQQILKYGQTLQTRQFFRFLQAVVHQFFLAHIVLKIKKQRNHQYLYLYQLFYVVFCLLLLFFLIWDICHNLQEQKLTIFL</sequence>
<gene>
    <name evidence="8" type="ORF">IMG5_021560</name>
</gene>
<dbReference type="eggNOG" id="KOG3660">
    <property type="taxonomic scope" value="Eukaryota"/>
</dbReference>
<dbReference type="PANTHER" id="PTHR11616">
    <property type="entry name" value="SODIUM/CHLORIDE DEPENDENT TRANSPORTER"/>
    <property type="match status" value="1"/>
</dbReference>
<feature type="transmembrane region" description="Helical" evidence="7">
    <location>
        <begin position="175"/>
        <end position="193"/>
    </location>
</feature>
<name>G0QKT2_ICHMU</name>
<dbReference type="GO" id="GO:0015293">
    <property type="term" value="F:symporter activity"/>
    <property type="evidence" value="ECO:0007669"/>
    <property type="project" value="UniProtKB-KW"/>
</dbReference>
<dbReference type="InterPro" id="IPR037272">
    <property type="entry name" value="SNS_sf"/>
</dbReference>
<dbReference type="GO" id="GO:0005886">
    <property type="term" value="C:plasma membrane"/>
    <property type="evidence" value="ECO:0007669"/>
    <property type="project" value="TreeGrafter"/>
</dbReference>
<dbReference type="InterPro" id="IPR000175">
    <property type="entry name" value="Na/ntran_symport"/>
</dbReference>
<dbReference type="GO" id="GO:0035725">
    <property type="term" value="P:sodium ion transmembrane transport"/>
    <property type="evidence" value="ECO:0007669"/>
    <property type="project" value="TreeGrafter"/>
</dbReference>
<dbReference type="PANTHER" id="PTHR11616:SF240">
    <property type="entry name" value="BLOATED TUBULES, ISOFORM B-RELATED"/>
    <property type="match status" value="1"/>
</dbReference>
<evidence type="ECO:0000256" key="1">
    <source>
        <dbReference type="ARBA" id="ARBA00004141"/>
    </source>
</evidence>
<keyword evidence="5 7" id="KW-0472">Membrane</keyword>
<dbReference type="EMBL" id="GL983186">
    <property type="protein sequence ID" value="EGR34175.1"/>
    <property type="molecule type" value="Genomic_DNA"/>
</dbReference>
<comment type="similarity">
    <text evidence="6">Belongs to the sodium:neurotransmitter symporter (SNF) (TC 2.A.22) family.</text>
</comment>
<keyword evidence="4 7" id="KW-1133">Transmembrane helix</keyword>
<accession>G0QKT2</accession>
<dbReference type="OMA" id="HYCYHYC"/>